<dbReference type="RefSeq" id="WP_212694540.1">
    <property type="nucleotide sequence ID" value="NZ_CP058649.1"/>
</dbReference>
<protein>
    <submittedName>
        <fullName evidence="1">Uncharacterized protein</fullName>
    </submittedName>
</protein>
<dbReference type="SUPFAM" id="SSF53271">
    <property type="entry name" value="PRTase-like"/>
    <property type="match status" value="2"/>
</dbReference>
<accession>A0A8J8MM66</accession>
<name>A0A8J8MM66_9FIRM</name>
<organism evidence="1 2">
    <name type="scientific">Vallitalea pronyensis</name>
    <dbReference type="NCBI Taxonomy" id="1348613"/>
    <lineage>
        <taxon>Bacteria</taxon>
        <taxon>Bacillati</taxon>
        <taxon>Bacillota</taxon>
        <taxon>Clostridia</taxon>
        <taxon>Lachnospirales</taxon>
        <taxon>Vallitaleaceae</taxon>
        <taxon>Vallitalea</taxon>
    </lineage>
</organism>
<evidence type="ECO:0000313" key="2">
    <source>
        <dbReference type="Proteomes" id="UP000683246"/>
    </source>
</evidence>
<dbReference type="AlphaFoldDB" id="A0A8J8MM66"/>
<evidence type="ECO:0000313" key="1">
    <source>
        <dbReference type="EMBL" id="QUI23853.1"/>
    </source>
</evidence>
<dbReference type="InterPro" id="IPR029057">
    <property type="entry name" value="PRTase-like"/>
</dbReference>
<sequence>MDIKKDELYKIAKMITNYSNGGLKYDALGAFRFDGSRMKLFLNNEKERQAIECFLPKLNLDFSLSRGRPYYEINLALKNFDILVRVTVEVMDRYKNEPSLQNMLNALLENVINVLIAVWYNMWCSCIDNYKCNKNKILLTCSKLIRQIENITSCHLHVMYPFFGSLNTAKVDWDFIASIYEFVEGNHYFRQFREYDNKPKIINEIIYNESYIIHEHSIDTILFPLYGSLTLAIYYRTFKEMMRSEYIVNKQNMLLVRVGFHDLSDIDFYSHDGNICWNKIVPQPMIRDLFSAIQDKNVLIIDDNIGYGKTLNFCKYMIKNKNGIGYSRSAETAWHLYKKCGSTHDISGIVDFPSLRSNFHHSVQEYLIKCLSNMDYINYSSTISKYENSLSQMLSNLKIASDYGNWSQQQLKRMKNELYYARQNYNDFDCYDECNCKKKVNSK</sequence>
<proteinExistence type="predicted"/>
<dbReference type="KEGG" id="vpy:HZI73_16810"/>
<keyword evidence="2" id="KW-1185">Reference proteome</keyword>
<reference evidence="1" key="1">
    <citation type="submission" date="2020-07" db="EMBL/GenBank/DDBJ databases">
        <title>Vallitalea pronyensis genome.</title>
        <authorList>
            <person name="Postec A."/>
        </authorList>
    </citation>
    <scope>NUCLEOTIDE SEQUENCE</scope>
    <source>
        <strain evidence="1">FatNI3</strain>
    </source>
</reference>
<dbReference type="Proteomes" id="UP000683246">
    <property type="component" value="Chromosome"/>
</dbReference>
<dbReference type="EMBL" id="CP058649">
    <property type="protein sequence ID" value="QUI23853.1"/>
    <property type="molecule type" value="Genomic_DNA"/>
</dbReference>
<gene>
    <name evidence="1" type="ORF">HZI73_16810</name>
</gene>
<dbReference type="Gene3D" id="3.40.50.2020">
    <property type="match status" value="1"/>
</dbReference>